<proteinExistence type="predicted"/>
<accession>A0A226DTY8</accession>
<dbReference type="AlphaFoldDB" id="A0A226DTY8"/>
<gene>
    <name evidence="2" type="ORF">Fcan01_17477</name>
</gene>
<comment type="caution">
    <text evidence="2">The sequence shown here is derived from an EMBL/GenBank/DDBJ whole genome shotgun (WGS) entry which is preliminary data.</text>
</comment>
<protein>
    <submittedName>
        <fullName evidence="2">Uncharacterized protein</fullName>
    </submittedName>
</protein>
<evidence type="ECO:0000313" key="3">
    <source>
        <dbReference type="Proteomes" id="UP000198287"/>
    </source>
</evidence>
<feature type="compositionally biased region" description="Polar residues" evidence="1">
    <location>
        <begin position="335"/>
        <end position="344"/>
    </location>
</feature>
<evidence type="ECO:0000313" key="2">
    <source>
        <dbReference type="EMBL" id="OXA48181.1"/>
    </source>
</evidence>
<feature type="compositionally biased region" description="Polar residues" evidence="1">
    <location>
        <begin position="276"/>
        <end position="300"/>
    </location>
</feature>
<evidence type="ECO:0000256" key="1">
    <source>
        <dbReference type="SAM" id="MobiDB-lite"/>
    </source>
</evidence>
<feature type="region of interest" description="Disordered" evidence="1">
    <location>
        <begin position="17"/>
        <end position="36"/>
    </location>
</feature>
<feature type="region of interest" description="Disordered" evidence="1">
    <location>
        <begin position="335"/>
        <end position="393"/>
    </location>
</feature>
<feature type="region of interest" description="Disordered" evidence="1">
    <location>
        <begin position="248"/>
        <end position="300"/>
    </location>
</feature>
<keyword evidence="3" id="KW-1185">Reference proteome</keyword>
<feature type="compositionally biased region" description="Polar residues" evidence="1">
    <location>
        <begin position="17"/>
        <end position="30"/>
    </location>
</feature>
<feature type="compositionally biased region" description="Polar residues" evidence="1">
    <location>
        <begin position="61"/>
        <end position="79"/>
    </location>
</feature>
<organism evidence="2 3">
    <name type="scientific">Folsomia candida</name>
    <name type="common">Springtail</name>
    <dbReference type="NCBI Taxonomy" id="158441"/>
    <lineage>
        <taxon>Eukaryota</taxon>
        <taxon>Metazoa</taxon>
        <taxon>Ecdysozoa</taxon>
        <taxon>Arthropoda</taxon>
        <taxon>Hexapoda</taxon>
        <taxon>Collembola</taxon>
        <taxon>Entomobryomorpha</taxon>
        <taxon>Isotomoidea</taxon>
        <taxon>Isotomidae</taxon>
        <taxon>Proisotominae</taxon>
        <taxon>Folsomia</taxon>
    </lineage>
</organism>
<feature type="region of interest" description="Disordered" evidence="1">
    <location>
        <begin position="53"/>
        <end position="99"/>
    </location>
</feature>
<name>A0A226DTY8_FOLCA</name>
<dbReference type="EMBL" id="LNIX01000012">
    <property type="protein sequence ID" value="OXA48181.1"/>
    <property type="molecule type" value="Genomic_DNA"/>
</dbReference>
<reference evidence="2 3" key="1">
    <citation type="submission" date="2015-12" db="EMBL/GenBank/DDBJ databases">
        <title>The genome of Folsomia candida.</title>
        <authorList>
            <person name="Faddeeva A."/>
            <person name="Derks M.F."/>
            <person name="Anvar Y."/>
            <person name="Smit S."/>
            <person name="Van Straalen N."/>
            <person name="Roelofs D."/>
        </authorList>
    </citation>
    <scope>NUCLEOTIDE SEQUENCE [LARGE SCALE GENOMIC DNA]</scope>
    <source>
        <strain evidence="2 3">VU population</strain>
        <tissue evidence="2">Whole body</tissue>
    </source>
</reference>
<feature type="compositionally biased region" description="Polar residues" evidence="1">
    <location>
        <begin position="351"/>
        <end position="393"/>
    </location>
</feature>
<sequence>MDKCNYNIKQNDQILSPHSRNFNLSQSNSPTDDELPCNTTLARIFASIDEDDLSEPEIIPATQNPNSRKGASRPTPNSQNKRKRLKFSPSFVPQGDRRPLFDDMNEKMEALMLIDPEQKSVIFGYLDRCSEIVLETMTKLKEEYATNLQKEASRGTLFTLQLIIPRILQKITRFVKEEAKKVHVIDWTSYSSKTTHAIPEWRKTQPNELPPEFPNRLAANTVDKINKQIIKLTGDAIKKEIDAFLANTSFPNPPQYNYRGGPRRRQQSNFQNSRQLSGQRTTYNQNHQFNGNHLNRGQNSYRGQQKRGRFYNNNVRGHNYGQSRNTFQQEISTPLPTTEFSGYSYQGGHGSRSQKQNHRFNPTSISNRTAASTPHLQTTSAPTSSKQVMESFT</sequence>
<dbReference type="Proteomes" id="UP000198287">
    <property type="component" value="Unassembled WGS sequence"/>
</dbReference>